<keyword evidence="2" id="KW-0830">Ubiquinone</keyword>
<dbReference type="OrthoDB" id="7365827at2"/>
<dbReference type="CDD" id="cd02440">
    <property type="entry name" value="AdoMet_MTases"/>
    <property type="match status" value="1"/>
</dbReference>
<feature type="domain" description="Methyltransferase" evidence="1">
    <location>
        <begin position="47"/>
        <end position="139"/>
    </location>
</feature>
<evidence type="ECO:0000313" key="2">
    <source>
        <dbReference type="EMBL" id="SCY61312.1"/>
    </source>
</evidence>
<reference evidence="2 3" key="1">
    <citation type="submission" date="2016-10" db="EMBL/GenBank/DDBJ databases">
        <authorList>
            <person name="de Groot N.N."/>
        </authorList>
    </citation>
    <scope>NUCLEOTIDE SEQUENCE [LARGE SCALE GENOMIC DNA]</scope>
    <source>
        <strain evidence="2 3">DSM 18978</strain>
    </source>
</reference>
<dbReference type="GO" id="GO:0008168">
    <property type="term" value="F:methyltransferase activity"/>
    <property type="evidence" value="ECO:0007669"/>
    <property type="project" value="UniProtKB-KW"/>
</dbReference>
<keyword evidence="2" id="KW-0489">Methyltransferase</keyword>
<gene>
    <name evidence="2" type="ORF">SAMN03080606_01952</name>
</gene>
<dbReference type="InterPro" id="IPR029063">
    <property type="entry name" value="SAM-dependent_MTases_sf"/>
</dbReference>
<dbReference type="STRING" id="1120976.SAMN03080606_01952"/>
<dbReference type="Pfam" id="PF13649">
    <property type="entry name" value="Methyltransf_25"/>
    <property type="match status" value="1"/>
</dbReference>
<dbReference type="SUPFAM" id="SSF53335">
    <property type="entry name" value="S-adenosyl-L-methionine-dependent methyltransferases"/>
    <property type="match status" value="1"/>
</dbReference>
<dbReference type="Proteomes" id="UP000198636">
    <property type="component" value="Unassembled WGS sequence"/>
</dbReference>
<dbReference type="RefSeq" id="WP_091542848.1">
    <property type="nucleotide sequence ID" value="NZ_FMUS01000011.1"/>
</dbReference>
<dbReference type="AlphaFoldDB" id="A0A1G5HBQ8"/>
<organism evidence="2 3">
    <name type="scientific">Alkaliphilus peptidifermentans DSM 18978</name>
    <dbReference type="NCBI Taxonomy" id="1120976"/>
    <lineage>
        <taxon>Bacteria</taxon>
        <taxon>Bacillati</taxon>
        <taxon>Bacillota</taxon>
        <taxon>Clostridia</taxon>
        <taxon>Peptostreptococcales</taxon>
        <taxon>Natronincolaceae</taxon>
        <taxon>Alkaliphilus</taxon>
    </lineage>
</organism>
<dbReference type="InterPro" id="IPR041698">
    <property type="entry name" value="Methyltransf_25"/>
</dbReference>
<name>A0A1G5HBQ8_9FIRM</name>
<dbReference type="Gene3D" id="3.40.50.150">
    <property type="entry name" value="Vaccinia Virus protein VP39"/>
    <property type="match status" value="1"/>
</dbReference>
<accession>A0A1G5HBQ8</accession>
<evidence type="ECO:0000313" key="3">
    <source>
        <dbReference type="Proteomes" id="UP000198636"/>
    </source>
</evidence>
<keyword evidence="3" id="KW-1185">Reference proteome</keyword>
<dbReference type="GO" id="GO:0032259">
    <property type="term" value="P:methylation"/>
    <property type="evidence" value="ECO:0007669"/>
    <property type="project" value="UniProtKB-KW"/>
</dbReference>
<proteinExistence type="predicted"/>
<protein>
    <submittedName>
        <fullName evidence="2">2-polyprenyl-6-hydroxyphenyl methylase / 3-demethylubiquinone-9 3-methyltransferase</fullName>
    </submittedName>
</protein>
<keyword evidence="2" id="KW-0808">Transferase</keyword>
<evidence type="ECO:0000259" key="1">
    <source>
        <dbReference type="Pfam" id="PF13649"/>
    </source>
</evidence>
<dbReference type="EMBL" id="FMUS01000011">
    <property type="protein sequence ID" value="SCY61312.1"/>
    <property type="molecule type" value="Genomic_DNA"/>
</dbReference>
<sequence length="224" mass="25466">MENNYYAQKLNSQKLFKVYETKIPRVKQYLDAEISFVRDNLSGSESVLELGAGYGRIVKELAGNCKSIIGIDISDESVSLGKEYLKNTPNAEIITMDIHNLTFEKKFNVILCLQNGLSAMKVTSSDLIDKILEMVVSGGKVYFSTYSKKFWEYRLMWFKEQAEKGLLGELDLDKTKDGVIICKDGFKATTHTPEDLKMIGCLSGYEYQIHEVDESSVFLIIHKR</sequence>